<protein>
    <recommendedName>
        <fullName evidence="1">HAT C-terminal dimerisation domain-containing protein</fullName>
    </recommendedName>
</protein>
<feature type="domain" description="HAT C-terminal dimerisation" evidence="1">
    <location>
        <begin position="163"/>
        <end position="239"/>
    </location>
</feature>
<reference evidence="2 3" key="1">
    <citation type="journal article" date="2017" name="Genome Biol. Evol.">
        <title>Phytophthora megakarya and P. palmivora, closely related causal agents of cacao black pod rot, underwent increases in genome sizes and gene numbers by different mechanisms.</title>
        <authorList>
            <person name="Ali S.S."/>
            <person name="Shao J."/>
            <person name="Lary D.J."/>
            <person name="Kronmiller B."/>
            <person name="Shen D."/>
            <person name="Strem M.D."/>
            <person name="Amoako-Attah I."/>
            <person name="Akrofi A.Y."/>
            <person name="Begoude B.A."/>
            <person name="Ten Hoopen G.M."/>
            <person name="Coulibaly K."/>
            <person name="Kebe B.I."/>
            <person name="Melnick R.L."/>
            <person name="Guiltinan M.J."/>
            <person name="Tyler B.M."/>
            <person name="Meinhardt L.W."/>
            <person name="Bailey B.A."/>
        </authorList>
    </citation>
    <scope>NUCLEOTIDE SEQUENCE [LARGE SCALE GENOMIC DNA]</scope>
    <source>
        <strain evidence="3">sbr112.9</strain>
    </source>
</reference>
<accession>A0A2P4YUP4</accession>
<dbReference type="InterPro" id="IPR008906">
    <property type="entry name" value="HATC_C_dom"/>
</dbReference>
<comment type="caution">
    <text evidence="2">The sequence shown here is derived from an EMBL/GenBank/DDBJ whole genome shotgun (WGS) entry which is preliminary data.</text>
</comment>
<dbReference type="OrthoDB" id="126518at2759"/>
<gene>
    <name evidence="2" type="ORF">PHPALM_480</name>
</gene>
<dbReference type="GO" id="GO:0046983">
    <property type="term" value="F:protein dimerization activity"/>
    <property type="evidence" value="ECO:0007669"/>
    <property type="project" value="InterPro"/>
</dbReference>
<dbReference type="InterPro" id="IPR012337">
    <property type="entry name" value="RNaseH-like_sf"/>
</dbReference>
<dbReference type="SUPFAM" id="SSF53098">
    <property type="entry name" value="Ribonuclease H-like"/>
    <property type="match status" value="1"/>
</dbReference>
<evidence type="ECO:0000313" key="2">
    <source>
        <dbReference type="EMBL" id="POM81537.1"/>
    </source>
</evidence>
<keyword evidence="3" id="KW-1185">Reference proteome</keyword>
<dbReference type="Pfam" id="PF05699">
    <property type="entry name" value="Dimer_Tnp_hAT"/>
    <property type="match status" value="1"/>
</dbReference>
<dbReference type="AlphaFoldDB" id="A0A2P4YUP4"/>
<evidence type="ECO:0000259" key="1">
    <source>
        <dbReference type="Pfam" id="PF05699"/>
    </source>
</evidence>
<organism evidence="2 3">
    <name type="scientific">Phytophthora palmivora</name>
    <dbReference type="NCBI Taxonomy" id="4796"/>
    <lineage>
        <taxon>Eukaryota</taxon>
        <taxon>Sar</taxon>
        <taxon>Stramenopiles</taxon>
        <taxon>Oomycota</taxon>
        <taxon>Peronosporomycetes</taxon>
        <taxon>Peronosporales</taxon>
        <taxon>Peronosporaceae</taxon>
        <taxon>Phytophthora</taxon>
    </lineage>
</organism>
<evidence type="ECO:0000313" key="3">
    <source>
        <dbReference type="Proteomes" id="UP000237271"/>
    </source>
</evidence>
<dbReference type="Proteomes" id="UP000237271">
    <property type="component" value="Unassembled WGS sequence"/>
</dbReference>
<name>A0A2P4YUP4_9STRA</name>
<proteinExistence type="predicted"/>
<sequence length="256" mass="28508">MILLLDPRTKFSVQYLIQHSKQECSKDGNDKEAREKGVIDDSTDRTIAAGKKMLADAHREVFCAVNAASTSSANIPASAVSPNLDLIPCVDDDKVTCGAAISMMTPETTPLSTLCDQADKVLQEWLRYTVDWVTVALHQSVDKTKTRDDWTRLLLVRSGGAICWRVEAICEHVNILSWFRESGSTLFPSIAALARVWLGRAPSNAFQERVFSTGGIVMSSLRTRTDNHRDEMQVVLKHNRKEIRRIEATTSDISES</sequence>
<dbReference type="EMBL" id="NCKW01000060">
    <property type="protein sequence ID" value="POM81537.1"/>
    <property type="molecule type" value="Genomic_DNA"/>
</dbReference>